<sequence length="215" mass="24395">MLYEGKPFGDEGSLGEEMFVKMENVMEKKVQLEMFVGVFFGNFIRGFLENCCDELGQPFSLRGQLWSLDATLDQVVECWSFSGQFGNIFSDVMNQRSIQKPFDNGGHFQVNAVNSTADIPTFVVFRSIPYQFPKIGRFQVNKVNSITTCPLLDVFKSTPYQYLQTSSFPGQLHINIPKVGHFQVNDFNFLITTPTSAVFRSPSQKNVQLSILKLQ</sequence>
<dbReference type="EMBL" id="CAJVCH010535390">
    <property type="protein sequence ID" value="CAG7825199.1"/>
    <property type="molecule type" value="Genomic_DNA"/>
</dbReference>
<keyword evidence="2" id="KW-1185">Reference proteome</keyword>
<gene>
    <name evidence="1" type="ORF">AFUS01_LOCUS35323</name>
</gene>
<name>A0A8J2LL85_9HEXA</name>
<proteinExistence type="predicted"/>
<dbReference type="AlphaFoldDB" id="A0A8J2LL85"/>
<evidence type="ECO:0000313" key="2">
    <source>
        <dbReference type="Proteomes" id="UP000708208"/>
    </source>
</evidence>
<reference evidence="1" key="1">
    <citation type="submission" date="2021-06" db="EMBL/GenBank/DDBJ databases">
        <authorList>
            <person name="Hodson N. C."/>
            <person name="Mongue J. A."/>
            <person name="Jaron S. K."/>
        </authorList>
    </citation>
    <scope>NUCLEOTIDE SEQUENCE</scope>
</reference>
<comment type="caution">
    <text evidence="1">The sequence shown here is derived from an EMBL/GenBank/DDBJ whole genome shotgun (WGS) entry which is preliminary data.</text>
</comment>
<dbReference type="Proteomes" id="UP000708208">
    <property type="component" value="Unassembled WGS sequence"/>
</dbReference>
<protein>
    <submittedName>
        <fullName evidence="1">Uncharacterized protein</fullName>
    </submittedName>
</protein>
<organism evidence="1 2">
    <name type="scientific">Allacma fusca</name>
    <dbReference type="NCBI Taxonomy" id="39272"/>
    <lineage>
        <taxon>Eukaryota</taxon>
        <taxon>Metazoa</taxon>
        <taxon>Ecdysozoa</taxon>
        <taxon>Arthropoda</taxon>
        <taxon>Hexapoda</taxon>
        <taxon>Collembola</taxon>
        <taxon>Symphypleona</taxon>
        <taxon>Sminthuridae</taxon>
        <taxon>Allacma</taxon>
    </lineage>
</organism>
<evidence type="ECO:0000313" key="1">
    <source>
        <dbReference type="EMBL" id="CAG7825199.1"/>
    </source>
</evidence>
<accession>A0A8J2LL85</accession>